<dbReference type="AlphaFoldDB" id="A0A0F7ZNG3"/>
<sequence>MEYTRRLYGAIGGRYANLNSRIWGSLGPIHQSEHFTMGSRAVEFVTDCSLALGGFTQLDHILLRKKAPLQWSSIDRDFNLKDSSRDVLRHSRWDDDRYCLEYFDMEVMKPAEHDALLDGSGLWVWLNIENPWAYSKPKDAPLVSNQGKWVESSVVGVYRRRAWAFFDDERWYPDLYKFSTVADIISRGESKIHEV</sequence>
<reference evidence="1 2" key="1">
    <citation type="journal article" date="2014" name="Genome Biol. Evol.">
        <title>Comparative genomics and transcriptomics analyses reveal divergent lifestyle features of nematode endoparasitic fungus Hirsutella minnesotensis.</title>
        <authorList>
            <person name="Lai Y."/>
            <person name="Liu K."/>
            <person name="Zhang X."/>
            <person name="Zhang X."/>
            <person name="Li K."/>
            <person name="Wang N."/>
            <person name="Shu C."/>
            <person name="Wu Y."/>
            <person name="Wang C."/>
            <person name="Bushley K.E."/>
            <person name="Xiang M."/>
            <person name="Liu X."/>
        </authorList>
    </citation>
    <scope>NUCLEOTIDE SEQUENCE [LARGE SCALE GENOMIC DNA]</scope>
    <source>
        <strain evidence="1 2">3608</strain>
    </source>
</reference>
<organism evidence="1 2">
    <name type="scientific">Hirsutella minnesotensis 3608</name>
    <dbReference type="NCBI Taxonomy" id="1043627"/>
    <lineage>
        <taxon>Eukaryota</taxon>
        <taxon>Fungi</taxon>
        <taxon>Dikarya</taxon>
        <taxon>Ascomycota</taxon>
        <taxon>Pezizomycotina</taxon>
        <taxon>Sordariomycetes</taxon>
        <taxon>Hypocreomycetidae</taxon>
        <taxon>Hypocreales</taxon>
        <taxon>Ophiocordycipitaceae</taxon>
        <taxon>Hirsutella</taxon>
    </lineage>
</organism>
<protein>
    <submittedName>
        <fullName evidence="1">Uncharacterized protein</fullName>
    </submittedName>
</protein>
<gene>
    <name evidence="1" type="ORF">HIM_06818</name>
</gene>
<evidence type="ECO:0000313" key="1">
    <source>
        <dbReference type="EMBL" id="KJZ73700.1"/>
    </source>
</evidence>
<keyword evidence="2" id="KW-1185">Reference proteome</keyword>
<proteinExistence type="predicted"/>
<dbReference type="EMBL" id="KQ030532">
    <property type="protein sequence ID" value="KJZ73700.1"/>
    <property type="molecule type" value="Genomic_DNA"/>
</dbReference>
<name>A0A0F7ZNG3_9HYPO</name>
<accession>A0A0F7ZNG3</accession>
<evidence type="ECO:0000313" key="2">
    <source>
        <dbReference type="Proteomes" id="UP000054481"/>
    </source>
</evidence>
<dbReference type="Proteomes" id="UP000054481">
    <property type="component" value="Unassembled WGS sequence"/>
</dbReference>